<name>A0A1G6QA37_9BURK</name>
<evidence type="ECO:0000313" key="4">
    <source>
        <dbReference type="Proteomes" id="UP000198781"/>
    </source>
</evidence>
<keyword evidence="1" id="KW-0732">Signal</keyword>
<dbReference type="Proteomes" id="UP000198781">
    <property type="component" value="Unassembled WGS sequence"/>
</dbReference>
<organism evidence="3 4">
    <name type="scientific">Paracidovorax valerianellae</name>
    <dbReference type="NCBI Taxonomy" id="187868"/>
    <lineage>
        <taxon>Bacteria</taxon>
        <taxon>Pseudomonadati</taxon>
        <taxon>Pseudomonadota</taxon>
        <taxon>Betaproteobacteria</taxon>
        <taxon>Burkholderiales</taxon>
        <taxon>Comamonadaceae</taxon>
        <taxon>Paracidovorax</taxon>
    </lineage>
</organism>
<dbReference type="EMBL" id="FMZC01000003">
    <property type="protein sequence ID" value="SDC89178.1"/>
    <property type="molecule type" value="Genomic_DNA"/>
</dbReference>
<accession>A0A1G6QA37</accession>
<keyword evidence="4" id="KW-1185">Reference proteome</keyword>
<feature type="domain" description="DUF4136" evidence="2">
    <location>
        <begin position="34"/>
        <end position="191"/>
    </location>
</feature>
<dbReference type="OrthoDB" id="8687009at2"/>
<reference evidence="3 4" key="1">
    <citation type="submission" date="2016-10" db="EMBL/GenBank/DDBJ databases">
        <authorList>
            <person name="de Groot N.N."/>
        </authorList>
    </citation>
    <scope>NUCLEOTIDE SEQUENCE [LARGE SCALE GENOMIC DNA]</scope>
    <source>
        <strain evidence="3 4">DSM 16619</strain>
    </source>
</reference>
<evidence type="ECO:0000259" key="2">
    <source>
        <dbReference type="Pfam" id="PF13590"/>
    </source>
</evidence>
<feature type="signal peptide" evidence="1">
    <location>
        <begin position="1"/>
        <end position="23"/>
    </location>
</feature>
<proteinExistence type="predicted"/>
<dbReference type="PROSITE" id="PS51257">
    <property type="entry name" value="PROKAR_LIPOPROTEIN"/>
    <property type="match status" value="1"/>
</dbReference>
<gene>
    <name evidence="3" type="ORF">SAMN05192589_103474</name>
</gene>
<feature type="chain" id="PRO_5011740998" description="DUF4136 domain-containing protein" evidence="1">
    <location>
        <begin position="24"/>
        <end position="209"/>
    </location>
</feature>
<dbReference type="RefSeq" id="WP_092741890.1">
    <property type="nucleotide sequence ID" value="NZ_FMZC01000003.1"/>
</dbReference>
<protein>
    <recommendedName>
        <fullName evidence="2">DUF4136 domain-containing protein</fullName>
    </recommendedName>
</protein>
<dbReference type="Pfam" id="PF13590">
    <property type="entry name" value="DUF4136"/>
    <property type="match status" value="1"/>
</dbReference>
<sequence length="209" mass="22758">MKTLRCWYSIVLALAALTLGGCAVTRTVDSAVHSYSTLAALPSPPTYRLERLPSQQAQAASFAPIEAMAQQSLARVGLQRDDANAKLVLQIGAQASYATPAYWPYYGDPFYPHWGLGLGYGGHGGRWGWGMGGSWMMDRPPTLYRREASLVLRDAATQKIVYETSAVHEDVWTNDPAIFGILFDAALTGFPQPPAGPRQVRTTFAPPAR</sequence>
<dbReference type="AlphaFoldDB" id="A0A1G6QA37"/>
<evidence type="ECO:0000313" key="3">
    <source>
        <dbReference type="EMBL" id="SDC89178.1"/>
    </source>
</evidence>
<dbReference type="STRING" id="187868.SAMN05192589_103474"/>
<dbReference type="InterPro" id="IPR025411">
    <property type="entry name" value="DUF4136"/>
</dbReference>
<evidence type="ECO:0000256" key="1">
    <source>
        <dbReference type="SAM" id="SignalP"/>
    </source>
</evidence>